<sequence>MEQDGAERGAARRLLAPEARALRLAALLSVIAHLCWLPMAGCAAWVLAGLVEGRGVSLGVILGFVACGLARGGLNHLAEGVAQRAALGAVTRLRGELLQVVSGRAVLPRAGALALVAGDQAAAIVPYAVRYGMGFARAAVVPLVILLCAFAVSWAAGLILLLTGPVIPVFMALVGHAAGRASRAQFQEMSSLGALLADRVAALPDIRLLGAGQRLRDEFGRAAEALRARTMQVLGIAFLSSTVLELFAALGVAIMAVFCGFSLLGHFGFGMWGAPLSVGQALFLLMIAPEFYQPLRDLAAAWHDRASADAAAALIAQEMAEAPAMPGLGAPAVPLAVGGIALRGLRHRGIAYPDLDLRAGEALVLTGPSGSGKSTLLRLLAGLEAPEAGQVLVAGQALDAQNADAWRAGLGWMPQAVHFLDASLEENLRMGRAGDLDAALRSAAADHLPEGLPEGQATRLGERGAGLSGGEARRLTLARALYGAPGWILADEPTADLDAGTAERVAQGLLAAHRGGAGLIVATHDPALIAAIGREYRLGAP</sequence>
<dbReference type="InterPro" id="IPR027417">
    <property type="entry name" value="P-loop_NTPase"/>
</dbReference>
<dbReference type="SUPFAM" id="SSF90123">
    <property type="entry name" value="ABC transporter transmembrane region"/>
    <property type="match status" value="1"/>
</dbReference>
<evidence type="ECO:0000256" key="6">
    <source>
        <dbReference type="ARBA" id="ARBA00023136"/>
    </source>
</evidence>
<organism evidence="10 11">
    <name type="scientific">Paracoccus sulfuroxidans</name>
    <dbReference type="NCBI Taxonomy" id="384678"/>
    <lineage>
        <taxon>Bacteria</taxon>
        <taxon>Pseudomonadati</taxon>
        <taxon>Pseudomonadota</taxon>
        <taxon>Alphaproteobacteria</taxon>
        <taxon>Rhodobacterales</taxon>
        <taxon>Paracoccaceae</taxon>
        <taxon>Paracoccus</taxon>
    </lineage>
</organism>
<comment type="caution">
    <text evidence="10">The sequence shown here is derived from an EMBL/GenBank/DDBJ whole genome shotgun (WGS) entry which is preliminary data.</text>
</comment>
<dbReference type="GO" id="GO:0005524">
    <property type="term" value="F:ATP binding"/>
    <property type="evidence" value="ECO:0007669"/>
    <property type="project" value="UniProtKB-KW"/>
</dbReference>
<dbReference type="InterPro" id="IPR003593">
    <property type="entry name" value="AAA+_ATPase"/>
</dbReference>
<keyword evidence="2 7" id="KW-0812">Transmembrane</keyword>
<dbReference type="Pfam" id="PF00664">
    <property type="entry name" value="ABC_membrane"/>
    <property type="match status" value="1"/>
</dbReference>
<evidence type="ECO:0000256" key="5">
    <source>
        <dbReference type="ARBA" id="ARBA00022989"/>
    </source>
</evidence>
<dbReference type="PROSITE" id="PS50893">
    <property type="entry name" value="ABC_TRANSPORTER_2"/>
    <property type="match status" value="1"/>
</dbReference>
<keyword evidence="11" id="KW-1185">Reference proteome</keyword>
<protein>
    <submittedName>
        <fullName evidence="10">ATP-binding cassette subfamily C protein CydD</fullName>
    </submittedName>
</protein>
<dbReference type="InterPro" id="IPR036640">
    <property type="entry name" value="ABC1_TM_sf"/>
</dbReference>
<evidence type="ECO:0000259" key="9">
    <source>
        <dbReference type="PROSITE" id="PS50929"/>
    </source>
</evidence>
<gene>
    <name evidence="10" type="ORF">IQ24_01959</name>
</gene>
<dbReference type="Pfam" id="PF00005">
    <property type="entry name" value="ABC_tran"/>
    <property type="match status" value="1"/>
</dbReference>
<evidence type="ECO:0000256" key="1">
    <source>
        <dbReference type="ARBA" id="ARBA00004651"/>
    </source>
</evidence>
<dbReference type="InterPro" id="IPR039421">
    <property type="entry name" value="Type_1_exporter"/>
</dbReference>
<dbReference type="SMART" id="SM00382">
    <property type="entry name" value="AAA"/>
    <property type="match status" value="1"/>
</dbReference>
<evidence type="ECO:0000313" key="10">
    <source>
        <dbReference type="EMBL" id="TWI34441.1"/>
    </source>
</evidence>
<feature type="transmembrane region" description="Helical" evidence="7">
    <location>
        <begin position="236"/>
        <end position="263"/>
    </location>
</feature>
<dbReference type="SUPFAM" id="SSF52540">
    <property type="entry name" value="P-loop containing nucleoside triphosphate hydrolases"/>
    <property type="match status" value="1"/>
</dbReference>
<feature type="transmembrane region" description="Helical" evidence="7">
    <location>
        <begin position="21"/>
        <end position="48"/>
    </location>
</feature>
<feature type="domain" description="ABC transmembrane type-1" evidence="9">
    <location>
        <begin position="24"/>
        <end position="307"/>
    </location>
</feature>
<dbReference type="GO" id="GO:0140359">
    <property type="term" value="F:ABC-type transporter activity"/>
    <property type="evidence" value="ECO:0007669"/>
    <property type="project" value="InterPro"/>
</dbReference>
<feature type="domain" description="ABC transporter" evidence="8">
    <location>
        <begin position="335"/>
        <end position="541"/>
    </location>
</feature>
<dbReference type="InterPro" id="IPR011527">
    <property type="entry name" value="ABC1_TM_dom"/>
</dbReference>
<keyword evidence="5 7" id="KW-1133">Transmembrane helix</keyword>
<feature type="transmembrane region" description="Helical" evidence="7">
    <location>
        <begin position="158"/>
        <end position="179"/>
    </location>
</feature>
<feature type="transmembrane region" description="Helical" evidence="7">
    <location>
        <begin position="54"/>
        <end position="74"/>
    </location>
</feature>
<dbReference type="Proteomes" id="UP000316225">
    <property type="component" value="Unassembled WGS sequence"/>
</dbReference>
<dbReference type="Gene3D" id="3.40.50.300">
    <property type="entry name" value="P-loop containing nucleotide triphosphate hydrolases"/>
    <property type="match status" value="1"/>
</dbReference>
<evidence type="ECO:0000256" key="2">
    <source>
        <dbReference type="ARBA" id="ARBA00022692"/>
    </source>
</evidence>
<dbReference type="InterPro" id="IPR003439">
    <property type="entry name" value="ABC_transporter-like_ATP-bd"/>
</dbReference>
<accession>A0A562NQX1</accession>
<dbReference type="PROSITE" id="PS50929">
    <property type="entry name" value="ABC_TM1F"/>
    <property type="match status" value="1"/>
</dbReference>
<evidence type="ECO:0000256" key="3">
    <source>
        <dbReference type="ARBA" id="ARBA00022741"/>
    </source>
</evidence>
<keyword evidence="4 10" id="KW-0067">ATP-binding</keyword>
<name>A0A562NQX1_9RHOB</name>
<proteinExistence type="predicted"/>
<feature type="transmembrane region" description="Helical" evidence="7">
    <location>
        <begin position="134"/>
        <end position="152"/>
    </location>
</feature>
<dbReference type="InterPro" id="IPR017871">
    <property type="entry name" value="ABC_transporter-like_CS"/>
</dbReference>
<reference evidence="10 11" key="1">
    <citation type="journal article" date="2015" name="Stand. Genomic Sci.">
        <title>Genomic Encyclopedia of Bacterial and Archaeal Type Strains, Phase III: the genomes of soil and plant-associated and newly described type strains.</title>
        <authorList>
            <person name="Whitman W.B."/>
            <person name="Woyke T."/>
            <person name="Klenk H.P."/>
            <person name="Zhou Y."/>
            <person name="Lilburn T.G."/>
            <person name="Beck B.J."/>
            <person name="De Vos P."/>
            <person name="Vandamme P."/>
            <person name="Eisen J.A."/>
            <person name="Garrity G."/>
            <person name="Hugenholtz P."/>
            <person name="Kyrpides N.C."/>
        </authorList>
    </citation>
    <scope>NUCLEOTIDE SEQUENCE [LARGE SCALE GENOMIC DNA]</scope>
    <source>
        <strain evidence="10 11">CGMCC 1.5364</strain>
    </source>
</reference>
<evidence type="ECO:0000256" key="4">
    <source>
        <dbReference type="ARBA" id="ARBA00022840"/>
    </source>
</evidence>
<evidence type="ECO:0000313" key="11">
    <source>
        <dbReference type="Proteomes" id="UP000316225"/>
    </source>
</evidence>
<dbReference type="Gene3D" id="1.20.1560.10">
    <property type="entry name" value="ABC transporter type 1, transmembrane domain"/>
    <property type="match status" value="1"/>
</dbReference>
<evidence type="ECO:0000259" key="8">
    <source>
        <dbReference type="PROSITE" id="PS50893"/>
    </source>
</evidence>
<keyword evidence="6 7" id="KW-0472">Membrane</keyword>
<dbReference type="AlphaFoldDB" id="A0A562NQX1"/>
<dbReference type="CDD" id="cd18584">
    <property type="entry name" value="ABC_6TM_AarD_CydD"/>
    <property type="match status" value="1"/>
</dbReference>
<dbReference type="EMBL" id="VLKU01000005">
    <property type="protein sequence ID" value="TWI34441.1"/>
    <property type="molecule type" value="Genomic_DNA"/>
</dbReference>
<evidence type="ECO:0000256" key="7">
    <source>
        <dbReference type="SAM" id="Phobius"/>
    </source>
</evidence>
<dbReference type="PANTHER" id="PTHR24221">
    <property type="entry name" value="ATP-BINDING CASSETTE SUB-FAMILY B"/>
    <property type="match status" value="1"/>
</dbReference>
<dbReference type="OrthoDB" id="9806127at2"/>
<dbReference type="GO" id="GO:0016887">
    <property type="term" value="F:ATP hydrolysis activity"/>
    <property type="evidence" value="ECO:0007669"/>
    <property type="project" value="InterPro"/>
</dbReference>
<dbReference type="PANTHER" id="PTHR24221:SF590">
    <property type="entry name" value="COMPONENT LINKED WITH THE ASSEMBLY OF CYTOCHROME' TRANSPORT TRANSMEMBRANE ATP-BINDING PROTEIN ABC TRANSPORTER CYDD-RELATED"/>
    <property type="match status" value="1"/>
</dbReference>
<dbReference type="PROSITE" id="PS00211">
    <property type="entry name" value="ABC_TRANSPORTER_1"/>
    <property type="match status" value="1"/>
</dbReference>
<dbReference type="GO" id="GO:0005886">
    <property type="term" value="C:plasma membrane"/>
    <property type="evidence" value="ECO:0007669"/>
    <property type="project" value="UniProtKB-SubCell"/>
</dbReference>
<keyword evidence="3" id="KW-0547">Nucleotide-binding</keyword>
<comment type="subcellular location">
    <subcellularLocation>
        <location evidence="1">Cell membrane</location>
        <topology evidence="1">Multi-pass membrane protein</topology>
    </subcellularLocation>
</comment>